<evidence type="ECO:0000256" key="4">
    <source>
        <dbReference type="SAM" id="MobiDB-lite"/>
    </source>
</evidence>
<dbReference type="PANTHER" id="PTHR30055">
    <property type="entry name" value="HTH-TYPE TRANSCRIPTIONAL REGULATOR RUTR"/>
    <property type="match status" value="1"/>
</dbReference>
<dbReference type="Gene3D" id="1.10.10.60">
    <property type="entry name" value="Homeodomain-like"/>
    <property type="match status" value="1"/>
</dbReference>
<accession>A0A222VP75</accession>
<dbReference type="Proteomes" id="UP000199494">
    <property type="component" value="Unassembled WGS sequence"/>
</dbReference>
<keyword evidence="3" id="KW-0804">Transcription</keyword>
<keyword evidence="6" id="KW-1185">Reference proteome</keyword>
<dbReference type="SUPFAM" id="SSF46689">
    <property type="entry name" value="Homeodomain-like"/>
    <property type="match status" value="1"/>
</dbReference>
<dbReference type="OrthoDB" id="3296001at2"/>
<dbReference type="Gene3D" id="1.10.357.10">
    <property type="entry name" value="Tetracycline Repressor, domain 2"/>
    <property type="match status" value="1"/>
</dbReference>
<dbReference type="PANTHER" id="PTHR30055:SF238">
    <property type="entry name" value="MYCOFACTOCIN BIOSYNTHESIS TRANSCRIPTIONAL REGULATOR MFTR-RELATED"/>
    <property type="match status" value="1"/>
</dbReference>
<sequence>MVSRTSESSGGQREQALGRRERKKLATRAAVQEAAVRLAVRFGVENVTVEQIAAEADIALRTFFNYFPSKEHALVAFTASGADALVEAFRARPATESVLDAIRGSVLVVMSENISASRTHIDALRLISEAPSLWPHQLAILTGYEKALASAIAERGEPDGLYASVCAAASIAALRVVVARCLARSGSGAFSLEEFRSEFDKALAELGAGLDRPPGT</sequence>
<evidence type="ECO:0000256" key="3">
    <source>
        <dbReference type="ARBA" id="ARBA00023163"/>
    </source>
</evidence>
<feature type="compositionally biased region" description="Polar residues" evidence="4">
    <location>
        <begin position="1"/>
        <end position="12"/>
    </location>
</feature>
<dbReference type="GO" id="GO:0003700">
    <property type="term" value="F:DNA-binding transcription factor activity"/>
    <property type="evidence" value="ECO:0007669"/>
    <property type="project" value="TreeGrafter"/>
</dbReference>
<organism evidence="5 6">
    <name type="scientific">Prauserella marina</name>
    <dbReference type="NCBI Taxonomy" id="530584"/>
    <lineage>
        <taxon>Bacteria</taxon>
        <taxon>Bacillati</taxon>
        <taxon>Actinomycetota</taxon>
        <taxon>Actinomycetes</taxon>
        <taxon>Pseudonocardiales</taxon>
        <taxon>Pseudonocardiaceae</taxon>
        <taxon>Prauserella</taxon>
    </lineage>
</organism>
<dbReference type="Pfam" id="PF17754">
    <property type="entry name" value="TetR_C_14"/>
    <property type="match status" value="1"/>
</dbReference>
<dbReference type="GO" id="GO:0000976">
    <property type="term" value="F:transcription cis-regulatory region binding"/>
    <property type="evidence" value="ECO:0007669"/>
    <property type="project" value="TreeGrafter"/>
</dbReference>
<dbReference type="RefSeq" id="WP_091797225.1">
    <property type="nucleotide sequence ID" value="NZ_CP016353.1"/>
</dbReference>
<dbReference type="InterPro" id="IPR009057">
    <property type="entry name" value="Homeodomain-like_sf"/>
</dbReference>
<evidence type="ECO:0000313" key="5">
    <source>
        <dbReference type="EMBL" id="SDC21641.1"/>
    </source>
</evidence>
<dbReference type="EMBL" id="FMZE01000001">
    <property type="protein sequence ID" value="SDC21641.1"/>
    <property type="molecule type" value="Genomic_DNA"/>
</dbReference>
<dbReference type="KEGG" id="pmad:BAY61_12330"/>
<name>A0A222VP75_9PSEU</name>
<dbReference type="PROSITE" id="PS50977">
    <property type="entry name" value="HTH_TETR_2"/>
    <property type="match status" value="1"/>
</dbReference>
<dbReference type="InterPro" id="IPR050109">
    <property type="entry name" value="HTH-type_TetR-like_transc_reg"/>
</dbReference>
<keyword evidence="1" id="KW-0805">Transcription regulation</keyword>
<dbReference type="InterPro" id="IPR001647">
    <property type="entry name" value="HTH_TetR"/>
</dbReference>
<evidence type="ECO:0000313" key="6">
    <source>
        <dbReference type="Proteomes" id="UP000199494"/>
    </source>
</evidence>
<gene>
    <name evidence="5" type="ORF">SAMN05421630_101846</name>
</gene>
<keyword evidence="2 5" id="KW-0238">DNA-binding</keyword>
<dbReference type="InterPro" id="IPR023772">
    <property type="entry name" value="DNA-bd_HTH_TetR-type_CS"/>
</dbReference>
<dbReference type="InterPro" id="IPR041347">
    <property type="entry name" value="MftR_C"/>
</dbReference>
<dbReference type="AlphaFoldDB" id="A0A222VP75"/>
<reference evidence="5 6" key="1">
    <citation type="submission" date="2016-10" db="EMBL/GenBank/DDBJ databases">
        <authorList>
            <person name="de Groot N.N."/>
        </authorList>
    </citation>
    <scope>NUCLEOTIDE SEQUENCE [LARGE SCALE GENOMIC DNA]</scope>
    <source>
        <strain evidence="5 6">CGMCC 4.5506</strain>
    </source>
</reference>
<proteinExistence type="predicted"/>
<dbReference type="PROSITE" id="PS01081">
    <property type="entry name" value="HTH_TETR_1"/>
    <property type="match status" value="1"/>
</dbReference>
<evidence type="ECO:0000256" key="2">
    <source>
        <dbReference type="ARBA" id="ARBA00023125"/>
    </source>
</evidence>
<protein>
    <submittedName>
        <fullName evidence="5">DNA-binding transcriptional regulator, AcrR family</fullName>
    </submittedName>
</protein>
<feature type="region of interest" description="Disordered" evidence="4">
    <location>
        <begin position="1"/>
        <end position="22"/>
    </location>
</feature>
<evidence type="ECO:0000256" key="1">
    <source>
        <dbReference type="ARBA" id="ARBA00023015"/>
    </source>
</evidence>
<dbReference type="Pfam" id="PF00440">
    <property type="entry name" value="TetR_N"/>
    <property type="match status" value="1"/>
</dbReference>